<keyword evidence="2 4" id="KW-0863">Zinc-finger</keyword>
<dbReference type="GO" id="GO:0008270">
    <property type="term" value="F:zinc ion binding"/>
    <property type="evidence" value="ECO:0007669"/>
    <property type="project" value="UniProtKB-KW"/>
</dbReference>
<evidence type="ECO:0000313" key="8">
    <source>
        <dbReference type="Proteomes" id="UP000826271"/>
    </source>
</evidence>
<sequence length="188" mass="21661">MEKYAGIVCPNILKNIEKQRELGRRCFPTWGGADKFEVQHGMDNHILYLNEQYCSCGMFQLVGYPCCHVVASIASLRLDIENYVDDCFKKETYLRVYSHMVNPVLGMHDFEDSVLGTIDPPHIRIMPGRPKKMRRRDGNDIRGPFVLRKGLTHTCSICGEQGHNKSGHHKRTRQSQMHSLMSSDHRMI</sequence>
<name>A0AAV6X4Q8_9LAMI</name>
<evidence type="ECO:0000256" key="3">
    <source>
        <dbReference type="ARBA" id="ARBA00022833"/>
    </source>
</evidence>
<evidence type="ECO:0000256" key="1">
    <source>
        <dbReference type="ARBA" id="ARBA00022723"/>
    </source>
</evidence>
<gene>
    <name evidence="7" type="ORF">BUALT_Bualt08G0025400</name>
</gene>
<dbReference type="Pfam" id="PF04434">
    <property type="entry name" value="SWIM"/>
    <property type="match status" value="1"/>
</dbReference>
<dbReference type="PROSITE" id="PS50966">
    <property type="entry name" value="ZF_SWIM"/>
    <property type="match status" value="1"/>
</dbReference>
<dbReference type="InterPro" id="IPR007527">
    <property type="entry name" value="Znf_SWIM"/>
</dbReference>
<accession>A0AAV6X4Q8</accession>
<dbReference type="SMART" id="SM00575">
    <property type="entry name" value="ZnF_PMZ"/>
    <property type="match status" value="1"/>
</dbReference>
<organism evidence="7 8">
    <name type="scientific">Buddleja alternifolia</name>
    <dbReference type="NCBI Taxonomy" id="168488"/>
    <lineage>
        <taxon>Eukaryota</taxon>
        <taxon>Viridiplantae</taxon>
        <taxon>Streptophyta</taxon>
        <taxon>Embryophyta</taxon>
        <taxon>Tracheophyta</taxon>
        <taxon>Spermatophyta</taxon>
        <taxon>Magnoliopsida</taxon>
        <taxon>eudicotyledons</taxon>
        <taxon>Gunneridae</taxon>
        <taxon>Pentapetalae</taxon>
        <taxon>asterids</taxon>
        <taxon>lamiids</taxon>
        <taxon>Lamiales</taxon>
        <taxon>Scrophulariaceae</taxon>
        <taxon>Buddlejeae</taxon>
        <taxon>Buddleja</taxon>
    </lineage>
</organism>
<feature type="domain" description="SWIM-type" evidence="6">
    <location>
        <begin position="36"/>
        <end position="77"/>
    </location>
</feature>
<dbReference type="EMBL" id="WHWC01000008">
    <property type="protein sequence ID" value="KAG8377364.1"/>
    <property type="molecule type" value="Genomic_DNA"/>
</dbReference>
<comment type="caution">
    <text evidence="7">The sequence shown here is derived from an EMBL/GenBank/DDBJ whole genome shotgun (WGS) entry which is preliminary data.</text>
</comment>
<keyword evidence="8" id="KW-1185">Reference proteome</keyword>
<dbReference type="AlphaFoldDB" id="A0AAV6X4Q8"/>
<reference evidence="7" key="1">
    <citation type="submission" date="2019-10" db="EMBL/GenBank/DDBJ databases">
        <authorList>
            <person name="Zhang R."/>
            <person name="Pan Y."/>
            <person name="Wang J."/>
            <person name="Ma R."/>
            <person name="Yu S."/>
        </authorList>
    </citation>
    <scope>NUCLEOTIDE SEQUENCE</scope>
    <source>
        <strain evidence="7">LA-IB0</strain>
        <tissue evidence="7">Leaf</tissue>
    </source>
</reference>
<dbReference type="Proteomes" id="UP000826271">
    <property type="component" value="Unassembled WGS sequence"/>
</dbReference>
<feature type="region of interest" description="Disordered" evidence="5">
    <location>
        <begin position="162"/>
        <end position="188"/>
    </location>
</feature>
<evidence type="ECO:0000256" key="4">
    <source>
        <dbReference type="PROSITE-ProRule" id="PRU00325"/>
    </source>
</evidence>
<evidence type="ECO:0000256" key="5">
    <source>
        <dbReference type="SAM" id="MobiDB-lite"/>
    </source>
</evidence>
<evidence type="ECO:0000313" key="7">
    <source>
        <dbReference type="EMBL" id="KAG8377364.1"/>
    </source>
</evidence>
<keyword evidence="3" id="KW-0862">Zinc</keyword>
<evidence type="ECO:0000256" key="2">
    <source>
        <dbReference type="ARBA" id="ARBA00022771"/>
    </source>
</evidence>
<dbReference type="PANTHER" id="PTHR31973">
    <property type="entry name" value="POLYPROTEIN, PUTATIVE-RELATED"/>
    <property type="match status" value="1"/>
</dbReference>
<proteinExistence type="predicted"/>
<dbReference type="InterPro" id="IPR006564">
    <property type="entry name" value="Znf_PMZ"/>
</dbReference>
<evidence type="ECO:0000259" key="6">
    <source>
        <dbReference type="PROSITE" id="PS50966"/>
    </source>
</evidence>
<protein>
    <recommendedName>
        <fullName evidence="6">SWIM-type domain-containing protein</fullName>
    </recommendedName>
</protein>
<dbReference type="PANTHER" id="PTHR31973:SF187">
    <property type="entry name" value="MUTATOR TRANSPOSASE MUDRA PROTEIN"/>
    <property type="match status" value="1"/>
</dbReference>
<keyword evidence="1" id="KW-0479">Metal-binding</keyword>